<gene>
    <name evidence="2" type="ORF">SAMN05192532_103408</name>
</gene>
<evidence type="ECO:0000256" key="1">
    <source>
        <dbReference type="SAM" id="Phobius"/>
    </source>
</evidence>
<dbReference type="STRING" id="930128.SAMN05192532_103408"/>
<dbReference type="AlphaFoldDB" id="A0A1I2D4Q0"/>
<proteinExistence type="predicted"/>
<evidence type="ECO:0008006" key="4">
    <source>
        <dbReference type="Google" id="ProtNLM"/>
    </source>
</evidence>
<evidence type="ECO:0000313" key="2">
    <source>
        <dbReference type="EMBL" id="SFE75481.1"/>
    </source>
</evidence>
<keyword evidence="3" id="KW-1185">Reference proteome</keyword>
<feature type="transmembrane region" description="Helical" evidence="1">
    <location>
        <begin position="116"/>
        <end position="131"/>
    </location>
</feature>
<dbReference type="EMBL" id="FONT01000003">
    <property type="protein sequence ID" value="SFE75481.1"/>
    <property type="molecule type" value="Genomic_DNA"/>
</dbReference>
<sequence>MLNGNRWKRSLQQAVPTTFRLFLAFTFLVYGGAKLTFGQFGIPSEEIAAANGEGFTLAWTFFGYSRLYEIVIGLGEVLAAILLLFPRTATLGAICFLPIATNVMIINYVFDIGVQDLSTLLTAMCLYLLWIDRKKLYFIFMPSDRLEQIRQAERGYTT</sequence>
<name>A0A1I2D4Q0_9BACI</name>
<keyword evidence="1" id="KW-1133">Transmembrane helix</keyword>
<feature type="transmembrane region" description="Helical" evidence="1">
    <location>
        <begin position="91"/>
        <end position="110"/>
    </location>
</feature>
<dbReference type="RefSeq" id="WP_091660887.1">
    <property type="nucleotide sequence ID" value="NZ_FONT01000003.1"/>
</dbReference>
<feature type="transmembrane region" description="Helical" evidence="1">
    <location>
        <begin position="21"/>
        <end position="42"/>
    </location>
</feature>
<protein>
    <recommendedName>
        <fullName evidence="4">DoxX protein</fullName>
    </recommendedName>
</protein>
<feature type="transmembrane region" description="Helical" evidence="1">
    <location>
        <begin position="62"/>
        <end position="84"/>
    </location>
</feature>
<keyword evidence="1" id="KW-0472">Membrane</keyword>
<dbReference type="OrthoDB" id="3686926at2"/>
<accession>A0A1I2D4Q0</accession>
<evidence type="ECO:0000313" key="3">
    <source>
        <dbReference type="Proteomes" id="UP000199516"/>
    </source>
</evidence>
<organism evidence="2 3">
    <name type="scientific">Alteribacillus iranensis</name>
    <dbReference type="NCBI Taxonomy" id="930128"/>
    <lineage>
        <taxon>Bacteria</taxon>
        <taxon>Bacillati</taxon>
        <taxon>Bacillota</taxon>
        <taxon>Bacilli</taxon>
        <taxon>Bacillales</taxon>
        <taxon>Bacillaceae</taxon>
        <taxon>Alteribacillus</taxon>
    </lineage>
</organism>
<dbReference type="Proteomes" id="UP000199516">
    <property type="component" value="Unassembled WGS sequence"/>
</dbReference>
<reference evidence="2 3" key="1">
    <citation type="submission" date="2016-10" db="EMBL/GenBank/DDBJ databases">
        <authorList>
            <person name="de Groot N.N."/>
        </authorList>
    </citation>
    <scope>NUCLEOTIDE SEQUENCE [LARGE SCALE GENOMIC DNA]</scope>
    <source>
        <strain evidence="2 3">DSM 23995</strain>
    </source>
</reference>
<keyword evidence="1" id="KW-0812">Transmembrane</keyword>